<keyword evidence="3 6" id="KW-1133">Transmembrane helix</keyword>
<organism evidence="8 9">
    <name type="scientific">Mesorhabditis belari</name>
    <dbReference type="NCBI Taxonomy" id="2138241"/>
    <lineage>
        <taxon>Eukaryota</taxon>
        <taxon>Metazoa</taxon>
        <taxon>Ecdysozoa</taxon>
        <taxon>Nematoda</taxon>
        <taxon>Chromadorea</taxon>
        <taxon>Rhabditida</taxon>
        <taxon>Rhabditina</taxon>
        <taxon>Rhabditomorpha</taxon>
        <taxon>Rhabditoidea</taxon>
        <taxon>Rhabditidae</taxon>
        <taxon>Mesorhabditinae</taxon>
        <taxon>Mesorhabditis</taxon>
    </lineage>
</organism>
<evidence type="ECO:0000259" key="7">
    <source>
        <dbReference type="PROSITE" id="PS50262"/>
    </source>
</evidence>
<name>A0AAF3ETD5_9BILA</name>
<accession>A0AAF3ETD5</accession>
<evidence type="ECO:0000256" key="4">
    <source>
        <dbReference type="ARBA" id="ARBA00023136"/>
    </source>
</evidence>
<dbReference type="PRINTS" id="PR00237">
    <property type="entry name" value="GPCRRHODOPSN"/>
</dbReference>
<comment type="subcellular location">
    <subcellularLocation>
        <location evidence="1">Membrane</location>
    </subcellularLocation>
</comment>
<dbReference type="AlphaFoldDB" id="A0AAF3ETD5"/>
<keyword evidence="4 6" id="KW-0472">Membrane</keyword>
<feature type="transmembrane region" description="Helical" evidence="6">
    <location>
        <begin position="64"/>
        <end position="84"/>
    </location>
</feature>
<dbReference type="PANTHER" id="PTHR46895:SF2">
    <property type="entry name" value="G-PROTEIN COUPLED RECEPTORS FAMILY 1 PROFILE DOMAIN-CONTAINING PROTEIN"/>
    <property type="match status" value="1"/>
</dbReference>
<feature type="domain" description="G-protein coupled receptors family 1 profile" evidence="7">
    <location>
        <begin position="44"/>
        <end position="394"/>
    </location>
</feature>
<evidence type="ECO:0000256" key="2">
    <source>
        <dbReference type="ARBA" id="ARBA00022692"/>
    </source>
</evidence>
<feature type="transmembrane region" description="Helical" evidence="6">
    <location>
        <begin position="32"/>
        <end position="52"/>
    </location>
</feature>
<evidence type="ECO:0000256" key="1">
    <source>
        <dbReference type="ARBA" id="ARBA00004370"/>
    </source>
</evidence>
<dbReference type="Gene3D" id="1.20.1070.10">
    <property type="entry name" value="Rhodopsin 7-helix transmembrane proteins"/>
    <property type="match status" value="1"/>
</dbReference>
<dbReference type="GO" id="GO:0004930">
    <property type="term" value="F:G protein-coupled receptor activity"/>
    <property type="evidence" value="ECO:0007669"/>
    <property type="project" value="InterPro"/>
</dbReference>
<protein>
    <submittedName>
        <fullName evidence="9">G-protein coupled receptors family 1 profile domain-containing protein</fullName>
    </submittedName>
</protein>
<feature type="transmembrane region" description="Helical" evidence="6">
    <location>
        <begin position="125"/>
        <end position="146"/>
    </location>
</feature>
<reference evidence="9" key="1">
    <citation type="submission" date="2024-02" db="UniProtKB">
        <authorList>
            <consortium name="WormBaseParasite"/>
        </authorList>
    </citation>
    <scope>IDENTIFICATION</scope>
</reference>
<evidence type="ECO:0000256" key="5">
    <source>
        <dbReference type="SAM" id="MobiDB-lite"/>
    </source>
</evidence>
<keyword evidence="8" id="KW-1185">Reference proteome</keyword>
<dbReference type="InterPro" id="IPR000276">
    <property type="entry name" value="GPCR_Rhodpsn"/>
</dbReference>
<dbReference type="CDD" id="cd14978">
    <property type="entry name" value="7tmA_FMRFamide_R-like"/>
    <property type="match status" value="1"/>
</dbReference>
<dbReference type="Pfam" id="PF00001">
    <property type="entry name" value="7tm_1"/>
    <property type="match status" value="1"/>
</dbReference>
<dbReference type="PROSITE" id="PS50262">
    <property type="entry name" value="G_PROTEIN_RECEP_F1_2"/>
    <property type="match status" value="1"/>
</dbReference>
<evidence type="ECO:0000313" key="8">
    <source>
        <dbReference type="Proteomes" id="UP000887575"/>
    </source>
</evidence>
<dbReference type="PANTHER" id="PTHR46895">
    <property type="entry name" value="PROTEIN CBG20548-RELATED"/>
    <property type="match status" value="1"/>
</dbReference>
<feature type="transmembrane region" description="Helical" evidence="6">
    <location>
        <begin position="331"/>
        <end position="353"/>
    </location>
</feature>
<dbReference type="WBParaSite" id="MBELARI_LOCUS17420">
    <property type="protein sequence ID" value="MBELARI_LOCUS17420"/>
    <property type="gene ID" value="MBELARI_LOCUS17420"/>
</dbReference>
<feature type="transmembrane region" description="Helical" evidence="6">
    <location>
        <begin position="209"/>
        <end position="237"/>
    </location>
</feature>
<feature type="transmembrane region" description="Helical" evidence="6">
    <location>
        <begin position="167"/>
        <end position="186"/>
    </location>
</feature>
<feature type="region of interest" description="Disordered" evidence="5">
    <location>
        <begin position="255"/>
        <end position="278"/>
    </location>
</feature>
<proteinExistence type="predicted"/>
<dbReference type="GO" id="GO:0016020">
    <property type="term" value="C:membrane"/>
    <property type="evidence" value="ECO:0007669"/>
    <property type="project" value="UniProtKB-SubCell"/>
</dbReference>
<evidence type="ECO:0000256" key="3">
    <source>
        <dbReference type="ARBA" id="ARBA00022989"/>
    </source>
</evidence>
<evidence type="ECO:0000313" key="9">
    <source>
        <dbReference type="WBParaSite" id="MBELARI_LOCUS17420"/>
    </source>
</evidence>
<evidence type="ECO:0000256" key="6">
    <source>
        <dbReference type="SAM" id="Phobius"/>
    </source>
</evidence>
<sequence length="491" mass="55902">MTTPLHTNLANINTTDVTWEEMEKWIVQMCETMFPIQATLGIVGNFINLLVLFSTHMRSRVNTLLAFAAISDMIFLAAMIPHNMARRTGWMFRDCMPNETNHFNQTSIKCYTDFALFYFANKSRFTSAANCFSSFSSWLIVVVTFDRLWAIKSPFSARKHRCSFREILVIPALFMISFLTTIQYALNKTRIENNRFVQEMFLTEELQKLLVFVHILHATFLPILTLLILNMFLLYYLRNRRQYFETISINRDSSRRTTRSDSDLQDGSPPLIEPEPTTGHQLVIPTMSQGGSYQSPSHQATNNTFQNVVAQLRVNSSSLWNRQLSKAERHVTITVVAIVSCYIITHIPSAIIFGKMYLMVSEGKTMYAQKSSYTWAAVSNFFVITGKVTNFFLFCLSSKHFRFHLKQLFWGRRSWSSKKHSRPRIELHSACVSNTDNGPYSSVGLRLVAPTPSTVASAVEISESSAGVPRTRSLPLSQLPDALPESAIAPV</sequence>
<keyword evidence="2 6" id="KW-0812">Transmembrane</keyword>
<feature type="transmembrane region" description="Helical" evidence="6">
    <location>
        <begin position="373"/>
        <end position="396"/>
    </location>
</feature>
<dbReference type="InterPro" id="IPR017452">
    <property type="entry name" value="GPCR_Rhodpsn_7TM"/>
</dbReference>
<dbReference type="Proteomes" id="UP000887575">
    <property type="component" value="Unassembled WGS sequence"/>
</dbReference>
<dbReference type="SUPFAM" id="SSF81321">
    <property type="entry name" value="Family A G protein-coupled receptor-like"/>
    <property type="match status" value="1"/>
</dbReference>